<sequence length="237" mass="24716">MHRVLLPAALLGAMSAVPAHAHENTVTSRPSDAVLASFDIIETSIVTHGDTAIFTTRVRGEAGVDKPDATGKFEGSSVYAYVWPTSLDSGDIGFDASQGIVALAVTFHPDFDDAAYGGENRHVWHPHWVVLGEDAACPGGLKVHDIPEGTTPKVPPTWPNVPLLIDSPDYPTTFTGDTVEVSIPVALIGGIADASFDGVTAGLKVNANLHAPLLCVDNVFKVASGDLSLPGKVAPAH</sequence>
<organism evidence="2 3">
    <name type="scientific">Aquamicrobium terrae</name>
    <dbReference type="NCBI Taxonomy" id="1324945"/>
    <lineage>
        <taxon>Bacteria</taxon>
        <taxon>Pseudomonadati</taxon>
        <taxon>Pseudomonadota</taxon>
        <taxon>Alphaproteobacteria</taxon>
        <taxon>Hyphomicrobiales</taxon>
        <taxon>Phyllobacteriaceae</taxon>
        <taxon>Aquamicrobium</taxon>
    </lineage>
</organism>
<protein>
    <submittedName>
        <fullName evidence="2">Uncharacterized protein</fullName>
    </submittedName>
</protein>
<dbReference type="RefSeq" id="WP_354197293.1">
    <property type="nucleotide sequence ID" value="NZ_JBEPML010000014.1"/>
</dbReference>
<comment type="caution">
    <text evidence="2">The sequence shown here is derived from an EMBL/GenBank/DDBJ whole genome shotgun (WGS) entry which is preliminary data.</text>
</comment>
<evidence type="ECO:0000313" key="3">
    <source>
        <dbReference type="Proteomes" id="UP001549076"/>
    </source>
</evidence>
<proteinExistence type="predicted"/>
<dbReference type="EMBL" id="JBEPML010000014">
    <property type="protein sequence ID" value="MET3793400.1"/>
    <property type="molecule type" value="Genomic_DNA"/>
</dbReference>
<feature type="signal peptide" evidence="1">
    <location>
        <begin position="1"/>
        <end position="21"/>
    </location>
</feature>
<feature type="chain" id="PRO_5047536968" evidence="1">
    <location>
        <begin position="22"/>
        <end position="237"/>
    </location>
</feature>
<evidence type="ECO:0000256" key="1">
    <source>
        <dbReference type="SAM" id="SignalP"/>
    </source>
</evidence>
<gene>
    <name evidence="2" type="ORF">ABID37_003628</name>
</gene>
<accession>A0ABV2N2W2</accession>
<keyword evidence="1" id="KW-0732">Signal</keyword>
<reference evidence="2 3" key="1">
    <citation type="submission" date="2024-06" db="EMBL/GenBank/DDBJ databases">
        <title>Genomic Encyclopedia of Type Strains, Phase IV (KMG-IV): sequencing the most valuable type-strain genomes for metagenomic binning, comparative biology and taxonomic classification.</title>
        <authorList>
            <person name="Goeker M."/>
        </authorList>
    </citation>
    <scope>NUCLEOTIDE SEQUENCE [LARGE SCALE GENOMIC DNA]</scope>
    <source>
        <strain evidence="2 3">DSM 27865</strain>
    </source>
</reference>
<evidence type="ECO:0000313" key="2">
    <source>
        <dbReference type="EMBL" id="MET3793400.1"/>
    </source>
</evidence>
<name>A0ABV2N2W2_9HYPH</name>
<keyword evidence="3" id="KW-1185">Reference proteome</keyword>
<dbReference type="Proteomes" id="UP001549076">
    <property type="component" value="Unassembled WGS sequence"/>
</dbReference>